<name>A0A9X2DPE6_9BACI</name>
<dbReference type="InterPro" id="IPR051393">
    <property type="entry name" value="ABC_transporter_permease"/>
</dbReference>
<evidence type="ECO:0000313" key="10">
    <source>
        <dbReference type="Proteomes" id="UP001139179"/>
    </source>
</evidence>
<evidence type="ECO:0000256" key="1">
    <source>
        <dbReference type="ARBA" id="ARBA00004651"/>
    </source>
</evidence>
<organism evidence="9 10">
    <name type="scientific">Halalkalibacter oceani</name>
    <dbReference type="NCBI Taxonomy" id="1653776"/>
    <lineage>
        <taxon>Bacteria</taxon>
        <taxon>Bacillati</taxon>
        <taxon>Bacillota</taxon>
        <taxon>Bacilli</taxon>
        <taxon>Bacillales</taxon>
        <taxon>Bacillaceae</taxon>
        <taxon>Halalkalibacter</taxon>
    </lineage>
</organism>
<evidence type="ECO:0000259" key="8">
    <source>
        <dbReference type="PROSITE" id="PS50928"/>
    </source>
</evidence>
<keyword evidence="2 7" id="KW-0813">Transport</keyword>
<feature type="transmembrane region" description="Helical" evidence="7">
    <location>
        <begin position="31"/>
        <end position="61"/>
    </location>
</feature>
<feature type="transmembrane region" description="Helical" evidence="7">
    <location>
        <begin position="283"/>
        <end position="302"/>
    </location>
</feature>
<dbReference type="PROSITE" id="PS50928">
    <property type="entry name" value="ABC_TM1"/>
    <property type="match status" value="1"/>
</dbReference>
<dbReference type="SUPFAM" id="SSF161098">
    <property type="entry name" value="MetI-like"/>
    <property type="match status" value="1"/>
</dbReference>
<comment type="caution">
    <text evidence="9">The sequence shown here is derived from an EMBL/GenBank/DDBJ whole genome shotgun (WGS) entry which is preliminary data.</text>
</comment>
<evidence type="ECO:0000313" key="9">
    <source>
        <dbReference type="EMBL" id="MCM3712977.1"/>
    </source>
</evidence>
<feature type="transmembrane region" description="Helical" evidence="7">
    <location>
        <begin position="95"/>
        <end position="116"/>
    </location>
</feature>
<feature type="domain" description="ABC transmembrane type-1" evidence="8">
    <location>
        <begin position="91"/>
        <end position="301"/>
    </location>
</feature>
<keyword evidence="4 7" id="KW-0812">Transmembrane</keyword>
<keyword evidence="6 7" id="KW-0472">Membrane</keyword>
<keyword evidence="3" id="KW-1003">Cell membrane</keyword>
<evidence type="ECO:0000256" key="4">
    <source>
        <dbReference type="ARBA" id="ARBA00022692"/>
    </source>
</evidence>
<dbReference type="CDD" id="cd06261">
    <property type="entry name" value="TM_PBP2"/>
    <property type="match status" value="1"/>
</dbReference>
<dbReference type="AlphaFoldDB" id="A0A9X2DPE6"/>
<dbReference type="Gene3D" id="1.10.3720.10">
    <property type="entry name" value="MetI-like"/>
    <property type="match status" value="1"/>
</dbReference>
<feature type="transmembrane region" description="Helical" evidence="7">
    <location>
        <begin position="128"/>
        <end position="148"/>
    </location>
</feature>
<sequence length="312" mass="35135">MSTGPVLNETKLDRKQSKVKPKSRYSKSETIAGYLFLTPNIIGFLCFVAIPVFISLILSFFSWDLVAPPQFVGLENFQTLLFHDPVFWRVVKNTLVYVGLYIPLNIIVSLGLALWLCSIKKNALLKTIFFLPVLAPTVAVALVWKFLYEPQGLVNFVLSILHIPAVGWLGDPDFALLGVVLMSVWKFYGLNMVIFIAGIKAIPTTLYEAAKIDGANSFHRFFKITLPMISPAMFFAIVMTLISSFQVFDQVMVMTGGGPANATNTIVMYIYETGFQYFRMGRAAAIAWLLFIVIFIVTLIQLKLQKKWVNYE</sequence>
<dbReference type="InterPro" id="IPR000515">
    <property type="entry name" value="MetI-like"/>
</dbReference>
<dbReference type="Proteomes" id="UP001139179">
    <property type="component" value="Unassembled WGS sequence"/>
</dbReference>
<evidence type="ECO:0000256" key="6">
    <source>
        <dbReference type="ARBA" id="ARBA00023136"/>
    </source>
</evidence>
<reference evidence="9" key="1">
    <citation type="submission" date="2022-05" db="EMBL/GenBank/DDBJ databases">
        <title>Comparative Genomics of Spacecraft Associated Microbes.</title>
        <authorList>
            <person name="Tran M.T."/>
            <person name="Wright A."/>
            <person name="Seuylemezian A."/>
            <person name="Eisen J."/>
            <person name="Coil D."/>
        </authorList>
    </citation>
    <scope>NUCLEOTIDE SEQUENCE</scope>
    <source>
        <strain evidence="9">214.1.1</strain>
    </source>
</reference>
<keyword evidence="10" id="KW-1185">Reference proteome</keyword>
<dbReference type="InterPro" id="IPR035906">
    <property type="entry name" value="MetI-like_sf"/>
</dbReference>
<comment type="similarity">
    <text evidence="7">Belongs to the binding-protein-dependent transport system permease family.</text>
</comment>
<keyword evidence="5 7" id="KW-1133">Transmembrane helix</keyword>
<dbReference type="GO" id="GO:0055085">
    <property type="term" value="P:transmembrane transport"/>
    <property type="evidence" value="ECO:0007669"/>
    <property type="project" value="InterPro"/>
</dbReference>
<feature type="transmembrane region" description="Helical" evidence="7">
    <location>
        <begin position="174"/>
        <end position="199"/>
    </location>
</feature>
<gene>
    <name evidence="9" type="ORF">M3202_02705</name>
</gene>
<dbReference type="GO" id="GO:0005886">
    <property type="term" value="C:plasma membrane"/>
    <property type="evidence" value="ECO:0007669"/>
    <property type="project" value="UniProtKB-SubCell"/>
</dbReference>
<dbReference type="PANTHER" id="PTHR30193">
    <property type="entry name" value="ABC TRANSPORTER PERMEASE PROTEIN"/>
    <property type="match status" value="1"/>
</dbReference>
<comment type="subcellular location">
    <subcellularLocation>
        <location evidence="1 7">Cell membrane</location>
        <topology evidence="1 7">Multi-pass membrane protein</topology>
    </subcellularLocation>
</comment>
<evidence type="ECO:0000256" key="3">
    <source>
        <dbReference type="ARBA" id="ARBA00022475"/>
    </source>
</evidence>
<dbReference type="Pfam" id="PF00528">
    <property type="entry name" value="BPD_transp_1"/>
    <property type="match status" value="1"/>
</dbReference>
<protein>
    <submittedName>
        <fullName evidence="9">Sugar ABC transporter permease</fullName>
    </submittedName>
</protein>
<proteinExistence type="inferred from homology"/>
<evidence type="ECO:0000256" key="7">
    <source>
        <dbReference type="RuleBase" id="RU363032"/>
    </source>
</evidence>
<evidence type="ECO:0000256" key="2">
    <source>
        <dbReference type="ARBA" id="ARBA00022448"/>
    </source>
</evidence>
<feature type="transmembrane region" description="Helical" evidence="7">
    <location>
        <begin position="220"/>
        <end position="245"/>
    </location>
</feature>
<accession>A0A9X2DPE6</accession>
<dbReference type="RefSeq" id="WP_251221827.1">
    <property type="nucleotide sequence ID" value="NZ_JAMBOL010000002.1"/>
</dbReference>
<dbReference type="PANTHER" id="PTHR30193:SF37">
    <property type="entry name" value="INNER MEMBRANE ABC TRANSPORTER PERMEASE PROTEIN YCJO"/>
    <property type="match status" value="1"/>
</dbReference>
<evidence type="ECO:0000256" key="5">
    <source>
        <dbReference type="ARBA" id="ARBA00022989"/>
    </source>
</evidence>
<dbReference type="EMBL" id="JAMBOL010000002">
    <property type="protein sequence ID" value="MCM3712977.1"/>
    <property type="molecule type" value="Genomic_DNA"/>
</dbReference>